<dbReference type="PANTHER" id="PTHR47019">
    <property type="entry name" value="LIPID II FLIPPASE MURJ"/>
    <property type="match status" value="1"/>
</dbReference>
<evidence type="ECO:0000256" key="6">
    <source>
        <dbReference type="ARBA" id="ARBA00022989"/>
    </source>
</evidence>
<reference evidence="12 13" key="1">
    <citation type="submission" date="2019-08" db="EMBL/GenBank/DDBJ databases">
        <title>Luteimonas viscosus sp. nov., isolated from soil of a sunflower field.</title>
        <authorList>
            <person name="Jianli Z."/>
            <person name="Ying Z."/>
        </authorList>
    </citation>
    <scope>NUCLEOTIDE SEQUENCE [LARGE SCALE GENOMIC DNA]</scope>
    <source>
        <strain evidence="12 13">XBU10</strain>
    </source>
</reference>
<feature type="transmembrane region" description="Helical" evidence="10">
    <location>
        <begin position="133"/>
        <end position="154"/>
    </location>
</feature>
<dbReference type="InterPro" id="IPR051050">
    <property type="entry name" value="Lipid_II_flippase_MurJ/MviN"/>
</dbReference>
<feature type="transmembrane region" description="Helical" evidence="10">
    <location>
        <begin position="508"/>
        <end position="528"/>
    </location>
</feature>
<dbReference type="NCBIfam" id="TIGR01695">
    <property type="entry name" value="murJ_mviN"/>
    <property type="match status" value="1"/>
</dbReference>
<evidence type="ECO:0000313" key="13">
    <source>
        <dbReference type="Proteomes" id="UP000324973"/>
    </source>
</evidence>
<keyword evidence="3 10" id="KW-0812">Transmembrane</keyword>
<dbReference type="OrthoDB" id="9816572at2"/>
<evidence type="ECO:0000256" key="9">
    <source>
        <dbReference type="ARBA" id="ARBA00061532"/>
    </source>
</evidence>
<dbReference type="CDD" id="cd13123">
    <property type="entry name" value="MATE_MurJ_like"/>
    <property type="match status" value="1"/>
</dbReference>
<comment type="similarity">
    <text evidence="9 10 11">Belongs to the MurJ/MviN family.</text>
</comment>
<evidence type="ECO:0000256" key="7">
    <source>
        <dbReference type="ARBA" id="ARBA00023136"/>
    </source>
</evidence>
<feature type="transmembrane region" description="Helical" evidence="10">
    <location>
        <begin position="86"/>
        <end position="113"/>
    </location>
</feature>
<keyword evidence="6 10" id="KW-1133">Transmembrane helix</keyword>
<keyword evidence="7 10" id="KW-0472">Membrane</keyword>
<feature type="transmembrane region" description="Helical" evidence="10">
    <location>
        <begin position="189"/>
        <end position="212"/>
    </location>
</feature>
<feature type="transmembrane region" description="Helical" evidence="10">
    <location>
        <begin position="316"/>
        <end position="337"/>
    </location>
</feature>
<protein>
    <recommendedName>
        <fullName evidence="10">Probable lipid II flippase MurJ</fullName>
    </recommendedName>
</protein>
<dbReference type="PRINTS" id="PR01806">
    <property type="entry name" value="VIRFACTRMVIN"/>
</dbReference>
<feature type="transmembrane region" description="Helical" evidence="10">
    <location>
        <begin position="478"/>
        <end position="496"/>
    </location>
</feature>
<evidence type="ECO:0000256" key="4">
    <source>
        <dbReference type="ARBA" id="ARBA00022960"/>
    </source>
</evidence>
<dbReference type="Proteomes" id="UP000324973">
    <property type="component" value="Unassembled WGS sequence"/>
</dbReference>
<dbReference type="GO" id="GO:0009252">
    <property type="term" value="P:peptidoglycan biosynthetic process"/>
    <property type="evidence" value="ECO:0007669"/>
    <property type="project" value="UniProtKB-UniRule"/>
</dbReference>
<feature type="transmembrane region" description="Helical" evidence="10">
    <location>
        <begin position="357"/>
        <end position="379"/>
    </location>
</feature>
<feature type="transmembrane region" description="Helical" evidence="10">
    <location>
        <begin position="250"/>
        <end position="271"/>
    </location>
</feature>
<proteinExistence type="inferred from homology"/>
<dbReference type="GO" id="GO:0005886">
    <property type="term" value="C:plasma membrane"/>
    <property type="evidence" value="ECO:0007669"/>
    <property type="project" value="UniProtKB-SubCell"/>
</dbReference>
<gene>
    <name evidence="10 12" type="primary">murJ</name>
    <name evidence="12" type="ORF">FZO89_14930</name>
</gene>
<keyword evidence="4 10" id="KW-0133">Cell shape</keyword>
<accession>A0A5D4XML8</accession>
<comment type="caution">
    <text evidence="12">The sequence shown here is derived from an EMBL/GenBank/DDBJ whole genome shotgun (WGS) entry which is preliminary data.</text>
</comment>
<dbReference type="GO" id="GO:0071555">
    <property type="term" value="P:cell wall organization"/>
    <property type="evidence" value="ECO:0007669"/>
    <property type="project" value="UniProtKB-UniRule"/>
</dbReference>
<keyword evidence="10 11" id="KW-0961">Cell wall biogenesis/degradation</keyword>
<dbReference type="GO" id="GO:0034204">
    <property type="term" value="P:lipid translocation"/>
    <property type="evidence" value="ECO:0007669"/>
    <property type="project" value="TreeGrafter"/>
</dbReference>
<dbReference type="PIRSF" id="PIRSF002869">
    <property type="entry name" value="MviN"/>
    <property type="match status" value="1"/>
</dbReference>
<feature type="transmembrane region" description="Helical" evidence="10">
    <location>
        <begin position="161"/>
        <end position="183"/>
    </location>
</feature>
<dbReference type="PANTHER" id="PTHR47019:SF1">
    <property type="entry name" value="LIPID II FLIPPASE MURJ"/>
    <property type="match status" value="1"/>
</dbReference>
<keyword evidence="10 11" id="KW-0813">Transport</keyword>
<evidence type="ECO:0000256" key="2">
    <source>
        <dbReference type="ARBA" id="ARBA00022475"/>
    </source>
</evidence>
<dbReference type="AlphaFoldDB" id="A0A5D4XML8"/>
<organism evidence="12 13">
    <name type="scientific">Luteimonas viscosa</name>
    <dbReference type="NCBI Taxonomy" id="1132694"/>
    <lineage>
        <taxon>Bacteria</taxon>
        <taxon>Pseudomonadati</taxon>
        <taxon>Pseudomonadota</taxon>
        <taxon>Gammaproteobacteria</taxon>
        <taxon>Lysobacterales</taxon>
        <taxon>Lysobacteraceae</taxon>
        <taxon>Luteimonas</taxon>
    </lineage>
</organism>
<dbReference type="UniPathway" id="UPA00219"/>
<keyword evidence="5 10" id="KW-0573">Peptidoglycan synthesis</keyword>
<keyword evidence="10" id="KW-0997">Cell inner membrane</keyword>
<evidence type="ECO:0000313" key="12">
    <source>
        <dbReference type="EMBL" id="TYT23930.1"/>
    </source>
</evidence>
<keyword evidence="13" id="KW-1185">Reference proteome</keyword>
<name>A0A5D4XML8_9GAMM</name>
<dbReference type="InterPro" id="IPR004268">
    <property type="entry name" value="MurJ"/>
</dbReference>
<dbReference type="GO" id="GO:0008360">
    <property type="term" value="P:regulation of cell shape"/>
    <property type="evidence" value="ECO:0007669"/>
    <property type="project" value="UniProtKB-UniRule"/>
</dbReference>
<evidence type="ECO:0000256" key="3">
    <source>
        <dbReference type="ARBA" id="ARBA00022692"/>
    </source>
</evidence>
<comment type="function">
    <text evidence="8 10 11">Involved in peptidoglycan biosynthesis. Transports lipid-linked peptidoglycan precursors from the inner to the outer leaflet of the cytoplasmic membrane.</text>
</comment>
<dbReference type="Pfam" id="PF03023">
    <property type="entry name" value="MurJ"/>
    <property type="match status" value="1"/>
</dbReference>
<evidence type="ECO:0000256" key="8">
    <source>
        <dbReference type="ARBA" id="ARBA00060041"/>
    </source>
</evidence>
<dbReference type="GO" id="GO:0015648">
    <property type="term" value="F:lipid-linked peptidoglycan transporter activity"/>
    <property type="evidence" value="ECO:0007669"/>
    <property type="project" value="UniProtKB-UniRule"/>
</dbReference>
<dbReference type="RefSeq" id="WP_149104630.1">
    <property type="nucleotide sequence ID" value="NZ_VTFT01000002.1"/>
</dbReference>
<sequence>MRRAGLLRSTAVFSAMTFISRISGLVRDQVYAAVFGANPAMDAFLVAFRIPNFLRRLSAEGSFAMAFVPVLSEYRERRDHAAVKELVDRVAGTLLAVLLVLTAAAVLAAPWVMRVFAPGFDADGEQGRLASDMLRITFPYLLFISMASLAGGVLNSYQRFAVPALSPVLLNISMITAALALAPRMDQPVMALAWGVLAAGVLQFAFHLPSLARLGLLPRPRWGAAHEGVRRVMRLMVPTLFGSSVAQLNLLLNTVVASMLVGGSVTWLYLGDRLLEFPLGMFGVAIGAVILPHLSRRHAAADPEGYSKALDWGLRLCLMIAVPACLGLMLCAEPLVATLFQHGRFTAHDTQMARLTVVALSTALPAFLLVKVLAPAFYARQDTRTPVKAGVLAVVVNVVATVLFLALALACTEAGREAWAQGGGQVRAALKALPGAHACLALATAAAGWTNALQLWWYLRRAGVYRTEPGWGRFARQLLVASAAMVAVVVALLAIWDDWSAWHWTERAWKLALVVGPAALVYAGALWAQGIRPRHLRH</sequence>
<feature type="transmembrane region" description="Helical" evidence="10">
    <location>
        <begin position="435"/>
        <end position="457"/>
    </location>
</feature>
<evidence type="ECO:0000256" key="1">
    <source>
        <dbReference type="ARBA" id="ARBA00004651"/>
    </source>
</evidence>
<comment type="pathway">
    <text evidence="10">Cell wall biogenesis; peptidoglycan biosynthesis.</text>
</comment>
<comment type="subcellular location">
    <subcellularLocation>
        <location evidence="10">Cell inner membrane</location>
        <topology evidence="10">Multi-pass membrane protein</topology>
    </subcellularLocation>
    <subcellularLocation>
        <location evidence="1">Cell membrane</location>
        <topology evidence="1">Multi-pass membrane protein</topology>
    </subcellularLocation>
</comment>
<feature type="transmembrane region" description="Helical" evidence="10">
    <location>
        <begin position="391"/>
        <end position="415"/>
    </location>
</feature>
<keyword evidence="2 10" id="KW-1003">Cell membrane</keyword>
<dbReference type="HAMAP" id="MF_02078">
    <property type="entry name" value="MurJ_MviN"/>
    <property type="match status" value="1"/>
</dbReference>
<evidence type="ECO:0000256" key="11">
    <source>
        <dbReference type="PIRNR" id="PIRNR002869"/>
    </source>
</evidence>
<evidence type="ECO:0000256" key="10">
    <source>
        <dbReference type="HAMAP-Rule" id="MF_02078"/>
    </source>
</evidence>
<evidence type="ECO:0000256" key="5">
    <source>
        <dbReference type="ARBA" id="ARBA00022984"/>
    </source>
</evidence>
<feature type="transmembrane region" description="Helical" evidence="10">
    <location>
        <begin position="277"/>
        <end position="295"/>
    </location>
</feature>
<dbReference type="EMBL" id="VTFT01000002">
    <property type="protein sequence ID" value="TYT23930.1"/>
    <property type="molecule type" value="Genomic_DNA"/>
</dbReference>